<keyword evidence="3" id="KW-1185">Reference proteome</keyword>
<keyword evidence="1 2" id="KW-0812">Transmembrane</keyword>
<dbReference type="RefSeq" id="XP_012653506.1">
    <property type="nucleotide sequence ID" value="XM_012798052.1"/>
</dbReference>
<feature type="transmembrane region" description="Helical" evidence="1">
    <location>
        <begin position="28"/>
        <end position="45"/>
    </location>
</feature>
<name>W7X3S3_TETTS</name>
<dbReference type="GeneID" id="24438954"/>
<gene>
    <name evidence="2" type="ORF">TTHERM_000438868</name>
</gene>
<dbReference type="AlphaFoldDB" id="W7X3S3"/>
<protein>
    <submittedName>
        <fullName evidence="2">Transmembrane protein, putative</fullName>
    </submittedName>
</protein>
<evidence type="ECO:0000313" key="3">
    <source>
        <dbReference type="Proteomes" id="UP000009168"/>
    </source>
</evidence>
<evidence type="ECO:0000313" key="2">
    <source>
        <dbReference type="EMBL" id="EWS73965.1"/>
    </source>
</evidence>
<dbReference type="Proteomes" id="UP000009168">
    <property type="component" value="Unassembled WGS sequence"/>
</dbReference>
<keyword evidence="1" id="KW-1133">Transmembrane helix</keyword>
<sequence length="102" mass="12283">MNFLYFVMVQINPAYKIIINQNFQIKQYIIALAFIFCVNYIHTYIQIQVNQRISQTHLKKDCKNIKNKYVIDLIYYQNTDINVHFILIFNQQSISNINIFQA</sequence>
<dbReference type="KEGG" id="tet:TTHERM_000438868"/>
<dbReference type="EMBL" id="GG662663">
    <property type="protein sequence ID" value="EWS73965.1"/>
    <property type="molecule type" value="Genomic_DNA"/>
</dbReference>
<dbReference type="InParanoid" id="W7X3S3"/>
<keyword evidence="1" id="KW-0472">Membrane</keyword>
<reference evidence="3" key="1">
    <citation type="journal article" date="2006" name="PLoS Biol.">
        <title>Macronuclear genome sequence of the ciliate Tetrahymena thermophila, a model eukaryote.</title>
        <authorList>
            <person name="Eisen J.A."/>
            <person name="Coyne R.S."/>
            <person name="Wu M."/>
            <person name="Wu D."/>
            <person name="Thiagarajan M."/>
            <person name="Wortman J.R."/>
            <person name="Badger J.H."/>
            <person name="Ren Q."/>
            <person name="Amedeo P."/>
            <person name="Jones K.M."/>
            <person name="Tallon L.J."/>
            <person name="Delcher A.L."/>
            <person name="Salzberg S.L."/>
            <person name="Silva J.C."/>
            <person name="Haas B.J."/>
            <person name="Majoros W.H."/>
            <person name="Farzad M."/>
            <person name="Carlton J.M."/>
            <person name="Smith R.K. Jr."/>
            <person name="Garg J."/>
            <person name="Pearlman R.E."/>
            <person name="Karrer K.M."/>
            <person name="Sun L."/>
            <person name="Manning G."/>
            <person name="Elde N.C."/>
            <person name="Turkewitz A.P."/>
            <person name="Asai D.J."/>
            <person name="Wilkes D.E."/>
            <person name="Wang Y."/>
            <person name="Cai H."/>
            <person name="Collins K."/>
            <person name="Stewart B.A."/>
            <person name="Lee S.R."/>
            <person name="Wilamowska K."/>
            <person name="Weinberg Z."/>
            <person name="Ruzzo W.L."/>
            <person name="Wloga D."/>
            <person name="Gaertig J."/>
            <person name="Frankel J."/>
            <person name="Tsao C.-C."/>
            <person name="Gorovsky M.A."/>
            <person name="Keeling P.J."/>
            <person name="Waller R.F."/>
            <person name="Patron N.J."/>
            <person name="Cherry J.M."/>
            <person name="Stover N.A."/>
            <person name="Krieger C.J."/>
            <person name="del Toro C."/>
            <person name="Ryder H.F."/>
            <person name="Williamson S.C."/>
            <person name="Barbeau R.A."/>
            <person name="Hamilton E.P."/>
            <person name="Orias E."/>
        </authorList>
    </citation>
    <scope>NUCLEOTIDE SEQUENCE [LARGE SCALE GENOMIC DNA]</scope>
    <source>
        <strain evidence="3">SB210</strain>
    </source>
</reference>
<accession>W7X3S3</accession>
<organism evidence="2 3">
    <name type="scientific">Tetrahymena thermophila (strain SB210)</name>
    <dbReference type="NCBI Taxonomy" id="312017"/>
    <lineage>
        <taxon>Eukaryota</taxon>
        <taxon>Sar</taxon>
        <taxon>Alveolata</taxon>
        <taxon>Ciliophora</taxon>
        <taxon>Intramacronucleata</taxon>
        <taxon>Oligohymenophorea</taxon>
        <taxon>Hymenostomatida</taxon>
        <taxon>Tetrahymenina</taxon>
        <taxon>Tetrahymenidae</taxon>
        <taxon>Tetrahymena</taxon>
    </lineage>
</organism>
<evidence type="ECO:0000256" key="1">
    <source>
        <dbReference type="SAM" id="Phobius"/>
    </source>
</evidence>
<proteinExistence type="predicted"/>